<reference evidence="1" key="1">
    <citation type="journal article" date="2021" name="Proc. Natl. Acad. Sci. U.S.A.">
        <title>A Catalog of Tens of Thousands of Viruses from Human Metagenomes Reveals Hidden Associations with Chronic Diseases.</title>
        <authorList>
            <person name="Tisza M.J."/>
            <person name="Buck C.B."/>
        </authorList>
    </citation>
    <scope>NUCLEOTIDE SEQUENCE</scope>
    <source>
        <strain evidence="1">Ct4s49</strain>
    </source>
</reference>
<sequence>MVIAISSCLGKCGQCKPSFKFCLVGAVNFGM</sequence>
<organism evidence="1">
    <name type="scientific">Podoviridae sp. ct4s49</name>
    <dbReference type="NCBI Taxonomy" id="2823555"/>
    <lineage>
        <taxon>Viruses</taxon>
        <taxon>Duplodnaviria</taxon>
        <taxon>Heunggongvirae</taxon>
        <taxon>Uroviricota</taxon>
        <taxon>Caudoviricetes</taxon>
    </lineage>
</organism>
<accession>A0A8S5LEP1</accession>
<proteinExistence type="predicted"/>
<dbReference type="EMBL" id="BK014699">
    <property type="protein sequence ID" value="DAD68307.1"/>
    <property type="molecule type" value="Genomic_DNA"/>
</dbReference>
<protein>
    <submittedName>
        <fullName evidence="1">Uncharacterized protein</fullName>
    </submittedName>
</protein>
<evidence type="ECO:0000313" key="1">
    <source>
        <dbReference type="EMBL" id="DAD68307.1"/>
    </source>
</evidence>
<name>A0A8S5LEP1_9CAUD</name>